<evidence type="ECO:0000256" key="4">
    <source>
        <dbReference type="ARBA" id="ARBA00022723"/>
    </source>
</evidence>
<dbReference type="Pfam" id="PF00682">
    <property type="entry name" value="HMGL-like"/>
    <property type="match status" value="1"/>
</dbReference>
<comment type="similarity">
    <text evidence="2">Belongs to the HMG-CoA lyase family.</text>
</comment>
<gene>
    <name evidence="9" type="ORF">BDN70DRAFT_915566</name>
</gene>
<keyword evidence="4" id="KW-0479">Metal-binding</keyword>
<feature type="compositionally biased region" description="Basic and acidic residues" evidence="7">
    <location>
        <begin position="340"/>
        <end position="358"/>
    </location>
</feature>
<dbReference type="OrthoDB" id="1905920at2759"/>
<dbReference type="FunFam" id="3.20.20.70:FF:000201">
    <property type="entry name" value="Hydroxymethylglutaryl-CoA lyase"/>
    <property type="match status" value="1"/>
</dbReference>
<organism evidence="9 10">
    <name type="scientific">Pholiota conissans</name>
    <dbReference type="NCBI Taxonomy" id="109636"/>
    <lineage>
        <taxon>Eukaryota</taxon>
        <taxon>Fungi</taxon>
        <taxon>Dikarya</taxon>
        <taxon>Basidiomycota</taxon>
        <taxon>Agaricomycotina</taxon>
        <taxon>Agaricomycetes</taxon>
        <taxon>Agaricomycetidae</taxon>
        <taxon>Agaricales</taxon>
        <taxon>Agaricineae</taxon>
        <taxon>Strophariaceae</taxon>
        <taxon>Pholiota</taxon>
    </lineage>
</organism>
<dbReference type="PANTHER" id="PTHR42738">
    <property type="entry name" value="HYDROXYMETHYLGLUTARYL-COA LYASE"/>
    <property type="match status" value="1"/>
</dbReference>
<dbReference type="Proteomes" id="UP000807469">
    <property type="component" value="Unassembled WGS sequence"/>
</dbReference>
<feature type="domain" description="Pyruvate carboxyltransferase" evidence="8">
    <location>
        <begin position="27"/>
        <end position="303"/>
    </location>
</feature>
<name>A0A9P6CV20_9AGAR</name>
<dbReference type="InterPro" id="IPR013785">
    <property type="entry name" value="Aldolase_TIM"/>
</dbReference>
<evidence type="ECO:0000256" key="6">
    <source>
        <dbReference type="ARBA" id="ARBA00049877"/>
    </source>
</evidence>
<dbReference type="AlphaFoldDB" id="A0A9P6CV20"/>
<comment type="catalytic activity">
    <reaction evidence="6">
        <text>(3S)-3-hydroxy-3-methylglutaryl-CoA = acetoacetate + acetyl-CoA</text>
        <dbReference type="Rhea" id="RHEA:24404"/>
        <dbReference type="ChEBI" id="CHEBI:13705"/>
        <dbReference type="ChEBI" id="CHEBI:43074"/>
        <dbReference type="ChEBI" id="CHEBI:57288"/>
        <dbReference type="EC" id="4.1.3.4"/>
    </reaction>
</comment>
<dbReference type="Gene3D" id="3.20.20.70">
    <property type="entry name" value="Aldolase class I"/>
    <property type="match status" value="1"/>
</dbReference>
<evidence type="ECO:0000256" key="5">
    <source>
        <dbReference type="ARBA" id="ARBA00023239"/>
    </source>
</evidence>
<protein>
    <recommendedName>
        <fullName evidence="3">hydroxymethylglutaryl-CoA lyase</fullName>
        <ecNumber evidence="3">4.1.3.4</ecNumber>
    </recommendedName>
</protein>
<feature type="region of interest" description="Disordered" evidence="7">
    <location>
        <begin position="336"/>
        <end position="358"/>
    </location>
</feature>
<evidence type="ECO:0000256" key="3">
    <source>
        <dbReference type="ARBA" id="ARBA00012910"/>
    </source>
</evidence>
<evidence type="ECO:0000256" key="7">
    <source>
        <dbReference type="SAM" id="MobiDB-lite"/>
    </source>
</evidence>
<proteinExistence type="inferred from homology"/>
<keyword evidence="10" id="KW-1185">Reference proteome</keyword>
<reference evidence="9" key="1">
    <citation type="submission" date="2020-11" db="EMBL/GenBank/DDBJ databases">
        <authorList>
            <consortium name="DOE Joint Genome Institute"/>
            <person name="Ahrendt S."/>
            <person name="Riley R."/>
            <person name="Andreopoulos W."/>
            <person name="Labutti K."/>
            <person name="Pangilinan J."/>
            <person name="Ruiz-Duenas F.J."/>
            <person name="Barrasa J.M."/>
            <person name="Sanchez-Garcia M."/>
            <person name="Camarero S."/>
            <person name="Miyauchi S."/>
            <person name="Serrano A."/>
            <person name="Linde D."/>
            <person name="Babiker R."/>
            <person name="Drula E."/>
            <person name="Ayuso-Fernandez I."/>
            <person name="Pacheco R."/>
            <person name="Padilla G."/>
            <person name="Ferreira P."/>
            <person name="Barriuso J."/>
            <person name="Kellner H."/>
            <person name="Castanera R."/>
            <person name="Alfaro M."/>
            <person name="Ramirez L."/>
            <person name="Pisabarro A.G."/>
            <person name="Kuo A."/>
            <person name="Tritt A."/>
            <person name="Lipzen A."/>
            <person name="He G."/>
            <person name="Yan M."/>
            <person name="Ng V."/>
            <person name="Cullen D."/>
            <person name="Martin F."/>
            <person name="Rosso M.-N."/>
            <person name="Henrissat B."/>
            <person name="Hibbett D."/>
            <person name="Martinez A.T."/>
            <person name="Grigoriev I.V."/>
        </authorList>
    </citation>
    <scope>NUCLEOTIDE SEQUENCE</scope>
    <source>
        <strain evidence="9">CIRM-BRFM 674</strain>
    </source>
</reference>
<dbReference type="GO" id="GO:0046951">
    <property type="term" value="P:ketone body biosynthetic process"/>
    <property type="evidence" value="ECO:0007669"/>
    <property type="project" value="TreeGrafter"/>
</dbReference>
<dbReference type="PANTHER" id="PTHR42738:SF7">
    <property type="entry name" value="HYDROXYMETHYLGLUTARYL-COA LYASE"/>
    <property type="match status" value="1"/>
</dbReference>
<dbReference type="InterPro" id="IPR043594">
    <property type="entry name" value="HMGL"/>
</dbReference>
<evidence type="ECO:0000256" key="1">
    <source>
        <dbReference type="ARBA" id="ARBA00005143"/>
    </source>
</evidence>
<evidence type="ECO:0000313" key="9">
    <source>
        <dbReference type="EMBL" id="KAF9473739.1"/>
    </source>
</evidence>
<dbReference type="EC" id="4.1.3.4" evidence="3"/>
<keyword evidence="5" id="KW-0456">Lyase</keyword>
<dbReference type="GO" id="GO:0004419">
    <property type="term" value="F:hydroxymethylglutaryl-CoA lyase activity"/>
    <property type="evidence" value="ECO:0007669"/>
    <property type="project" value="UniProtKB-EC"/>
</dbReference>
<evidence type="ECO:0000256" key="2">
    <source>
        <dbReference type="ARBA" id="ARBA00009405"/>
    </source>
</evidence>
<sequence length="358" mass="38794">MNVLRSPAFARRALLRPKANTPPRKIVNIVEVGPRDGLQNEKGGIVPVGVKIELIDRLVRAGVRSVEAGSFVSPKWVPQMAGTPEVLKGIQQRPGVHYPVLVPNQRGLNDLLSLLSTSPTTPLTDEIAIFVSATDAFSRANLNCTVTESLERIAPVVSSALTRGLRVRGYVSVVVYCPYEGRVQARKVRDVAKSLWEMGCYEVSLGDTVGRARPHETREMLAEVEKGVPVRFLAFHDTYGTALSNIFTALDAGVRTFDASVGGLGGCPYSPGATGNVATEDVLYALQESGYHVAGSYSSPGISASANGTIDLEQIADIGWWISEKLGRESVSRVGRAIRARKEREREEKERGDKKAKL</sequence>
<dbReference type="CDD" id="cd07938">
    <property type="entry name" value="DRE_TIM_HMGL"/>
    <property type="match status" value="1"/>
</dbReference>
<evidence type="ECO:0000259" key="8">
    <source>
        <dbReference type="PROSITE" id="PS50991"/>
    </source>
</evidence>
<dbReference type="SUPFAM" id="SSF51569">
    <property type="entry name" value="Aldolase"/>
    <property type="match status" value="1"/>
</dbReference>
<accession>A0A9P6CV20</accession>
<dbReference type="GO" id="GO:0046872">
    <property type="term" value="F:metal ion binding"/>
    <property type="evidence" value="ECO:0007669"/>
    <property type="project" value="UniProtKB-KW"/>
</dbReference>
<dbReference type="NCBIfam" id="NF004283">
    <property type="entry name" value="PRK05692.1"/>
    <property type="match status" value="1"/>
</dbReference>
<comment type="pathway">
    <text evidence="1">Metabolic intermediate metabolism; (S)-3-hydroxy-3-methylglutaryl-CoA degradation; acetoacetate from (S)-3-hydroxy-3-methylglutaryl-CoA: step 1/1.</text>
</comment>
<dbReference type="PROSITE" id="PS50991">
    <property type="entry name" value="PYR_CT"/>
    <property type="match status" value="1"/>
</dbReference>
<dbReference type="InterPro" id="IPR000891">
    <property type="entry name" value="PYR_CT"/>
</dbReference>
<dbReference type="EMBL" id="MU155420">
    <property type="protein sequence ID" value="KAF9473739.1"/>
    <property type="molecule type" value="Genomic_DNA"/>
</dbReference>
<dbReference type="GO" id="GO:0006552">
    <property type="term" value="P:L-leucine catabolic process"/>
    <property type="evidence" value="ECO:0007669"/>
    <property type="project" value="TreeGrafter"/>
</dbReference>
<evidence type="ECO:0000313" key="10">
    <source>
        <dbReference type="Proteomes" id="UP000807469"/>
    </source>
</evidence>
<comment type="caution">
    <text evidence="9">The sequence shown here is derived from an EMBL/GenBank/DDBJ whole genome shotgun (WGS) entry which is preliminary data.</text>
</comment>